<reference evidence="2" key="1">
    <citation type="submission" date="2022-07" db="EMBL/GenBank/DDBJ databases">
        <title>Parvimonas micra travels from the subgingival sulcus of the human oral cavity to the colorectal adenocarcinoma.</title>
        <authorList>
            <person name="Conde-Perez K."/>
            <person name="Buetas E."/>
            <person name="Aja-Macaya P."/>
            <person name="Martin-De Arribas E."/>
            <person name="Iglesias-Corras I."/>
            <person name="Trigo-Tasende N."/>
            <person name="Nasser-Ali M."/>
            <person name="Estevez L.S."/>
            <person name="Rumbo-Feal S."/>
            <person name="Otero-Alen B."/>
            <person name="Noguera J.F."/>
            <person name="Concha A."/>
            <person name="Pardinas-Lopez S."/>
            <person name="Carda-Dieguez M."/>
            <person name="Gomez-Randulfe I."/>
            <person name="Martinez-Lago N."/>
            <person name="Ladra S."/>
            <person name="Aparicio L.A."/>
            <person name="Bou G."/>
            <person name="Mira A."/>
            <person name="Vallejo J.A."/>
            <person name="Poza M."/>
        </authorList>
    </citation>
    <scope>NUCLEOTIDE SEQUENCE</scope>
    <source>
        <strain evidence="2">PM79KC-AC-4</strain>
    </source>
</reference>
<feature type="region of interest" description="Disordered" evidence="1">
    <location>
        <begin position="1"/>
        <end position="50"/>
    </location>
</feature>
<name>A0A9X3K9S4_9FIRM</name>
<dbReference type="EMBL" id="JANDZV010000008">
    <property type="protein sequence ID" value="MCZ7408198.1"/>
    <property type="molecule type" value="Genomic_DNA"/>
</dbReference>
<gene>
    <name evidence="2" type="ORF">NND69_07535</name>
</gene>
<protein>
    <submittedName>
        <fullName evidence="2">Uncharacterized protein</fullName>
    </submittedName>
</protein>
<evidence type="ECO:0000313" key="2">
    <source>
        <dbReference type="EMBL" id="MCZ7408198.1"/>
    </source>
</evidence>
<evidence type="ECO:0000256" key="1">
    <source>
        <dbReference type="SAM" id="MobiDB-lite"/>
    </source>
</evidence>
<dbReference type="RefSeq" id="WP_029949486.1">
    <property type="nucleotide sequence ID" value="NZ_CP101408.1"/>
</dbReference>
<dbReference type="AlphaFoldDB" id="A0A9X3K9S4"/>
<sequence length="78" mass="8119">MPKPGGPGKANSIFDPKKKGLTNKNDKNKFGTSSSNVKGKGLNGVKPATWPKPGDDGYPLCCIGCSGTADLNNENIEL</sequence>
<comment type="caution">
    <text evidence="2">The sequence shown here is derived from an EMBL/GenBank/DDBJ whole genome shotgun (WGS) entry which is preliminary data.</text>
</comment>
<evidence type="ECO:0000313" key="3">
    <source>
        <dbReference type="Proteomes" id="UP001141458"/>
    </source>
</evidence>
<organism evidence="2 3">
    <name type="scientific">Parvimonas micra</name>
    <dbReference type="NCBI Taxonomy" id="33033"/>
    <lineage>
        <taxon>Bacteria</taxon>
        <taxon>Bacillati</taxon>
        <taxon>Bacillota</taxon>
        <taxon>Tissierellia</taxon>
        <taxon>Tissierellales</taxon>
        <taxon>Peptoniphilaceae</taxon>
        <taxon>Parvimonas</taxon>
    </lineage>
</organism>
<proteinExistence type="predicted"/>
<accession>A0A9X3K9S4</accession>
<dbReference type="Proteomes" id="UP001141458">
    <property type="component" value="Unassembled WGS sequence"/>
</dbReference>